<evidence type="ECO:0000313" key="3">
    <source>
        <dbReference type="Proteomes" id="UP001550210"/>
    </source>
</evidence>
<evidence type="ECO:0000313" key="2">
    <source>
        <dbReference type="EMBL" id="MET9850535.1"/>
    </source>
</evidence>
<dbReference type="EMBL" id="JBEXPZ010000075">
    <property type="protein sequence ID" value="MET9850535.1"/>
    <property type="molecule type" value="Genomic_DNA"/>
</dbReference>
<feature type="compositionally biased region" description="Low complexity" evidence="1">
    <location>
        <begin position="44"/>
        <end position="79"/>
    </location>
</feature>
<dbReference type="RefSeq" id="WP_355403777.1">
    <property type="nucleotide sequence ID" value="NZ_JBEXPZ010000075.1"/>
</dbReference>
<accession>A0ABV2VC04</accession>
<dbReference type="Proteomes" id="UP001550210">
    <property type="component" value="Unassembled WGS sequence"/>
</dbReference>
<name>A0ABV2VC04_9ACTN</name>
<gene>
    <name evidence="2" type="ORF">ABZZ21_39540</name>
</gene>
<evidence type="ECO:0000256" key="1">
    <source>
        <dbReference type="SAM" id="MobiDB-lite"/>
    </source>
</evidence>
<organism evidence="2 3">
    <name type="scientific">Streptomyces ossamyceticus</name>
    <dbReference type="NCBI Taxonomy" id="249581"/>
    <lineage>
        <taxon>Bacteria</taxon>
        <taxon>Bacillati</taxon>
        <taxon>Actinomycetota</taxon>
        <taxon>Actinomycetes</taxon>
        <taxon>Kitasatosporales</taxon>
        <taxon>Streptomycetaceae</taxon>
        <taxon>Streptomyces</taxon>
    </lineage>
</organism>
<evidence type="ECO:0008006" key="4">
    <source>
        <dbReference type="Google" id="ProtNLM"/>
    </source>
</evidence>
<feature type="compositionally biased region" description="Polar residues" evidence="1">
    <location>
        <begin position="14"/>
        <end position="28"/>
    </location>
</feature>
<keyword evidence="3" id="KW-1185">Reference proteome</keyword>
<proteinExistence type="predicted"/>
<sequence length="299" mass="31533">MAVALLTTLGSYTALSSSGRAPAGQSQDGPLLVRTPSGGDRLMSPSPSLSSPSSSAEPSTEPSSASPTPGSGGSKPSPSRGDDAERTPPAAADVPLTWTADSQVWEIGCSHDYVIAKPPKQVPPPPPPQDAGAWAATQQAVHGRKTLVKISVQGRSSKAVVLKALRVRVVGRSAPAEGNVHAMDQGCGGGISPRYFDVDLDKGRPLARPVDGSDMGTTIPAVRMPYKVSAEDPEVLLVSAETQSCDCRWYLELEWSSEGRTGTVRIDDHGRPFRTTGIKGLPHYMYATWKHQWAPMTDG</sequence>
<comment type="caution">
    <text evidence="2">The sequence shown here is derived from an EMBL/GenBank/DDBJ whole genome shotgun (WGS) entry which is preliminary data.</text>
</comment>
<protein>
    <recommendedName>
        <fullName evidence="4">Transcriptional regulator</fullName>
    </recommendedName>
</protein>
<feature type="region of interest" description="Disordered" evidence="1">
    <location>
        <begin position="14"/>
        <end position="96"/>
    </location>
</feature>
<reference evidence="2 3" key="1">
    <citation type="submission" date="2024-06" db="EMBL/GenBank/DDBJ databases">
        <title>The Natural Products Discovery Center: Release of the First 8490 Sequenced Strains for Exploring Actinobacteria Biosynthetic Diversity.</title>
        <authorList>
            <person name="Kalkreuter E."/>
            <person name="Kautsar S.A."/>
            <person name="Yang D."/>
            <person name="Bader C.D."/>
            <person name="Teijaro C.N."/>
            <person name="Fluegel L."/>
            <person name="Davis C.M."/>
            <person name="Simpson J.R."/>
            <person name="Lauterbach L."/>
            <person name="Steele A.D."/>
            <person name="Gui C."/>
            <person name="Meng S."/>
            <person name="Li G."/>
            <person name="Viehrig K."/>
            <person name="Ye F."/>
            <person name="Su P."/>
            <person name="Kiefer A.F."/>
            <person name="Nichols A."/>
            <person name="Cepeda A.J."/>
            <person name="Yan W."/>
            <person name="Fan B."/>
            <person name="Jiang Y."/>
            <person name="Adhikari A."/>
            <person name="Zheng C.-J."/>
            <person name="Schuster L."/>
            <person name="Cowan T.M."/>
            <person name="Smanski M.J."/>
            <person name="Chevrette M.G."/>
            <person name="De Carvalho L.P.S."/>
            <person name="Shen B."/>
        </authorList>
    </citation>
    <scope>NUCLEOTIDE SEQUENCE [LARGE SCALE GENOMIC DNA]</scope>
    <source>
        <strain evidence="2 3">NPDC006434</strain>
    </source>
</reference>